<evidence type="ECO:0000256" key="1">
    <source>
        <dbReference type="ARBA" id="ARBA00001933"/>
    </source>
</evidence>
<dbReference type="Gene3D" id="3.90.1150.10">
    <property type="entry name" value="Aspartate Aminotransferase, domain 1"/>
    <property type="match status" value="1"/>
</dbReference>
<evidence type="ECO:0000256" key="4">
    <source>
        <dbReference type="ARBA" id="ARBA00022898"/>
    </source>
</evidence>
<name>A0ABQ6IWT6_9MICO</name>
<evidence type="ECO:0000256" key="5">
    <source>
        <dbReference type="RuleBase" id="RU003693"/>
    </source>
</evidence>
<accession>A0ABQ6IWT6</accession>
<evidence type="ECO:0000256" key="2">
    <source>
        <dbReference type="ARBA" id="ARBA00022576"/>
    </source>
</evidence>
<dbReference type="PROSITE" id="PS00599">
    <property type="entry name" value="AA_TRANSFER_CLASS_2"/>
    <property type="match status" value="1"/>
</dbReference>
<keyword evidence="2" id="KW-0032">Aminotransferase</keyword>
<dbReference type="InterPro" id="IPR015421">
    <property type="entry name" value="PyrdxlP-dep_Trfase_major"/>
</dbReference>
<comment type="caution">
    <text evidence="7">The sequence shown here is derived from an EMBL/GenBank/DDBJ whole genome shotgun (WGS) entry which is preliminary data.</text>
</comment>
<gene>
    <name evidence="7" type="ORF">GCM10025883_32420</name>
</gene>
<protein>
    <recommendedName>
        <fullName evidence="6">Aminotransferase class I/classII large domain-containing protein</fullName>
    </recommendedName>
</protein>
<dbReference type="EMBL" id="BSUO01000001">
    <property type="protein sequence ID" value="GMA41197.1"/>
    <property type="molecule type" value="Genomic_DNA"/>
</dbReference>
<evidence type="ECO:0000313" key="7">
    <source>
        <dbReference type="EMBL" id="GMA41197.1"/>
    </source>
</evidence>
<keyword evidence="8" id="KW-1185">Reference proteome</keyword>
<keyword evidence="4 5" id="KW-0663">Pyridoxal phosphate</keyword>
<comment type="cofactor">
    <cofactor evidence="1 5">
        <name>pyridoxal 5'-phosphate</name>
        <dbReference type="ChEBI" id="CHEBI:597326"/>
    </cofactor>
</comment>
<dbReference type="InterPro" id="IPR015424">
    <property type="entry name" value="PyrdxlP-dep_Trfase"/>
</dbReference>
<evidence type="ECO:0000256" key="3">
    <source>
        <dbReference type="ARBA" id="ARBA00022679"/>
    </source>
</evidence>
<sequence>MLSAIVNAACEAGDEVVYAWRSFEAYPIMVALSGARSVQVPVTEDGRHDLQQMADAVTRDTRVVLVCSPNNPTGTAVHADEWERFLGAVPRDVLVVLDEAYLEFVRDADSPDAIEVYRRHPNVVVLRTFSKAYGLAGLRVGYAVARPEIAVSLRSCVIPFAVSDMAIQAVVASYAAQDELLERVEALVGERTRVQDGLRELGYAVPQTQANFVWLQLGAKTEEFAEAADAVGLSVRPFAGEGVRVSVEAPEANTRLLEVAERFRERLSG</sequence>
<dbReference type="PANTHER" id="PTHR43643:SF3">
    <property type="entry name" value="HISTIDINOL-PHOSPHATE AMINOTRANSFERASE"/>
    <property type="match status" value="1"/>
</dbReference>
<feature type="domain" description="Aminotransferase class I/classII large" evidence="6">
    <location>
        <begin position="4"/>
        <end position="250"/>
    </location>
</feature>
<proteinExistence type="inferred from homology"/>
<dbReference type="Proteomes" id="UP001157126">
    <property type="component" value="Unassembled WGS sequence"/>
</dbReference>
<dbReference type="SUPFAM" id="SSF53383">
    <property type="entry name" value="PLP-dependent transferases"/>
    <property type="match status" value="1"/>
</dbReference>
<organism evidence="7 8">
    <name type="scientific">Mobilicoccus caccae</name>
    <dbReference type="NCBI Taxonomy" id="1859295"/>
    <lineage>
        <taxon>Bacteria</taxon>
        <taxon>Bacillati</taxon>
        <taxon>Actinomycetota</taxon>
        <taxon>Actinomycetes</taxon>
        <taxon>Micrococcales</taxon>
        <taxon>Dermatophilaceae</taxon>
        <taxon>Mobilicoccus</taxon>
    </lineage>
</organism>
<evidence type="ECO:0000313" key="8">
    <source>
        <dbReference type="Proteomes" id="UP001157126"/>
    </source>
</evidence>
<dbReference type="Pfam" id="PF00155">
    <property type="entry name" value="Aminotran_1_2"/>
    <property type="match status" value="1"/>
</dbReference>
<dbReference type="NCBIfam" id="NF002878">
    <property type="entry name" value="PRK03321.1"/>
    <property type="match status" value="1"/>
</dbReference>
<dbReference type="InterPro" id="IPR024892">
    <property type="entry name" value="ArAT"/>
</dbReference>
<dbReference type="InterPro" id="IPR001917">
    <property type="entry name" value="Aminotrans_II_pyridoxalP_BS"/>
</dbReference>
<dbReference type="InterPro" id="IPR015422">
    <property type="entry name" value="PyrdxlP-dep_Trfase_small"/>
</dbReference>
<keyword evidence="3" id="KW-0808">Transferase</keyword>
<dbReference type="InterPro" id="IPR004839">
    <property type="entry name" value="Aminotransferase_I/II_large"/>
</dbReference>
<dbReference type="InterPro" id="IPR050106">
    <property type="entry name" value="HistidinolP_aminotransfase"/>
</dbReference>
<dbReference type="RefSeq" id="WP_348536218.1">
    <property type="nucleotide sequence ID" value="NZ_BSUO01000001.1"/>
</dbReference>
<comment type="similarity">
    <text evidence="5">Belongs to the class-II pyridoxal-phosphate-dependent aminotransferase family.</text>
</comment>
<dbReference type="PANTHER" id="PTHR43643">
    <property type="entry name" value="HISTIDINOL-PHOSPHATE AMINOTRANSFERASE 2"/>
    <property type="match status" value="1"/>
</dbReference>
<dbReference type="Gene3D" id="3.40.640.10">
    <property type="entry name" value="Type I PLP-dependent aspartate aminotransferase-like (Major domain)"/>
    <property type="match status" value="1"/>
</dbReference>
<evidence type="ECO:0000259" key="6">
    <source>
        <dbReference type="Pfam" id="PF00155"/>
    </source>
</evidence>
<dbReference type="CDD" id="cd00609">
    <property type="entry name" value="AAT_like"/>
    <property type="match status" value="1"/>
</dbReference>
<reference evidence="8" key="1">
    <citation type="journal article" date="2019" name="Int. J. Syst. Evol. Microbiol.">
        <title>The Global Catalogue of Microorganisms (GCM) 10K type strain sequencing project: providing services to taxonomists for standard genome sequencing and annotation.</title>
        <authorList>
            <consortium name="The Broad Institute Genomics Platform"/>
            <consortium name="The Broad Institute Genome Sequencing Center for Infectious Disease"/>
            <person name="Wu L."/>
            <person name="Ma J."/>
        </authorList>
    </citation>
    <scope>NUCLEOTIDE SEQUENCE [LARGE SCALE GENOMIC DNA]</scope>
    <source>
        <strain evidence="8">NBRC 113072</strain>
    </source>
</reference>